<dbReference type="Gene3D" id="1.20.1270.70">
    <property type="entry name" value="Designed single chain three-helix bundle"/>
    <property type="match status" value="2"/>
</dbReference>
<dbReference type="EMBL" id="ABCB02000016">
    <property type="protein sequence ID" value="EDO62121.1"/>
    <property type="molecule type" value="Genomic_DNA"/>
</dbReference>
<keyword evidence="2" id="KW-0732">Signal</keyword>
<dbReference type="InterPro" id="IPR022441">
    <property type="entry name" value="Para_beta_helix_rpt-2"/>
</dbReference>
<dbReference type="Pfam" id="PF18911">
    <property type="entry name" value="PKD_4"/>
    <property type="match status" value="1"/>
</dbReference>
<dbReference type="Gene3D" id="2.60.40.1080">
    <property type="match status" value="1"/>
</dbReference>
<feature type="signal peptide" evidence="2">
    <location>
        <begin position="1"/>
        <end position="27"/>
    </location>
</feature>
<dbReference type="SUPFAM" id="SSF49373">
    <property type="entry name" value="Invasin/intimin cell-adhesion fragments"/>
    <property type="match status" value="1"/>
</dbReference>
<dbReference type="SUPFAM" id="SSF49299">
    <property type="entry name" value="PKD domain"/>
    <property type="match status" value="1"/>
</dbReference>
<dbReference type="Pfam" id="PF13229">
    <property type="entry name" value="Beta_helix"/>
    <property type="match status" value="2"/>
</dbReference>
<dbReference type="InterPro" id="IPR000601">
    <property type="entry name" value="PKD_dom"/>
</dbReference>
<reference evidence="4 6" key="1">
    <citation type="submission" date="2007-08" db="EMBL/GenBank/DDBJ databases">
        <title>Draft genome sequence of Clostridium leptum (DSM 753).</title>
        <authorList>
            <person name="Sudarsanam P."/>
            <person name="Ley R."/>
            <person name="Guruge J."/>
            <person name="Turnbaugh P.J."/>
            <person name="Mahowald M."/>
            <person name="Liep D."/>
            <person name="Gordon J."/>
        </authorList>
    </citation>
    <scope>NUCLEOTIDE SEQUENCE [LARGE SCALE GENOMIC DNA]</scope>
    <source>
        <strain evidence="4 6">DSM 753</strain>
    </source>
</reference>
<dbReference type="eggNOG" id="COG1196">
    <property type="taxonomic scope" value="Bacteria"/>
</dbReference>
<evidence type="ECO:0000313" key="6">
    <source>
        <dbReference type="Proteomes" id="UP000003490"/>
    </source>
</evidence>
<keyword evidence="1" id="KW-1133">Transmembrane helix</keyword>
<reference evidence="5 7" key="3">
    <citation type="submission" date="2017-07" db="EMBL/GenBank/DDBJ databases">
        <title>Prevalence of linear plasmids in Cutibacterium (Propionibacterium) acnes isolates obtained from prostatic tissue.</title>
        <authorList>
            <person name="Davidsson S."/>
            <person name="Carlsson J."/>
            <person name="Molling P."/>
            <person name="Andren O."/>
            <person name="Andersson S.-O."/>
            <person name="Brzuszkiewicz E."/>
            <person name="Poehlein A."/>
            <person name="Al-Zeer M."/>
            <person name="Brinkmann V."/>
            <person name="Scavenius C."/>
            <person name="Nazipi S."/>
            <person name="Soderquist B."/>
            <person name="Bruggemann H."/>
        </authorList>
    </citation>
    <scope>NUCLEOTIDE SEQUENCE [LARGE SCALE GENOMIC DNA]</scope>
    <source>
        <strain evidence="5 7">DSM 753</strain>
    </source>
</reference>
<dbReference type="CDD" id="cd00146">
    <property type="entry name" value="PKD"/>
    <property type="match status" value="1"/>
</dbReference>
<dbReference type="NCBIfam" id="TIGR03804">
    <property type="entry name" value="para_beta_helix"/>
    <property type="match status" value="1"/>
</dbReference>
<dbReference type="SUPFAM" id="SSF51126">
    <property type="entry name" value="Pectin lyase-like"/>
    <property type="match status" value="2"/>
</dbReference>
<dbReference type="Gene3D" id="2.60.40.10">
    <property type="entry name" value="Immunoglobulins"/>
    <property type="match status" value="1"/>
</dbReference>
<dbReference type="EMBL" id="NOXF01000003">
    <property type="protein sequence ID" value="PEQ25045.1"/>
    <property type="molecule type" value="Genomic_DNA"/>
</dbReference>
<dbReference type="Pfam" id="PF07554">
    <property type="entry name" value="FIVAR"/>
    <property type="match status" value="3"/>
</dbReference>
<dbReference type="InterPro" id="IPR039448">
    <property type="entry name" value="Beta_helix"/>
</dbReference>
<proteinExistence type="predicted"/>
<keyword evidence="7" id="KW-1185">Reference proteome</keyword>
<keyword evidence="1" id="KW-0472">Membrane</keyword>
<accession>A7VQZ9</accession>
<dbReference type="Gene3D" id="1.20.1270.90">
    <property type="entry name" value="AF1782-like"/>
    <property type="match status" value="1"/>
</dbReference>
<dbReference type="Proteomes" id="UP000003490">
    <property type="component" value="Unassembled WGS sequence"/>
</dbReference>
<protein>
    <submittedName>
        <fullName evidence="4">PKD domain protein</fullName>
    </submittedName>
</protein>
<name>A7VQZ9_9FIRM</name>
<dbReference type="InterPro" id="IPR035986">
    <property type="entry name" value="PKD_dom_sf"/>
</dbReference>
<dbReference type="Gene3D" id="2.60.120.260">
    <property type="entry name" value="Galactose-binding domain-like"/>
    <property type="match status" value="1"/>
</dbReference>
<evidence type="ECO:0000313" key="5">
    <source>
        <dbReference type="EMBL" id="PEQ25045.1"/>
    </source>
</evidence>
<feature type="chain" id="PRO_5041856752" evidence="2">
    <location>
        <begin position="28"/>
        <end position="2224"/>
    </location>
</feature>
<evidence type="ECO:0000259" key="3">
    <source>
        <dbReference type="PROSITE" id="PS50093"/>
    </source>
</evidence>
<dbReference type="PROSITE" id="PS50093">
    <property type="entry name" value="PKD"/>
    <property type="match status" value="1"/>
</dbReference>
<dbReference type="SMART" id="SM00635">
    <property type="entry name" value="BID_2"/>
    <property type="match status" value="1"/>
</dbReference>
<dbReference type="InterPro" id="IPR003343">
    <property type="entry name" value="Big_2"/>
</dbReference>
<dbReference type="SMART" id="SM00089">
    <property type="entry name" value="PKD"/>
    <property type="match status" value="1"/>
</dbReference>
<evidence type="ECO:0000313" key="7">
    <source>
        <dbReference type="Proteomes" id="UP000220611"/>
    </source>
</evidence>
<evidence type="ECO:0000256" key="1">
    <source>
        <dbReference type="SAM" id="Phobius"/>
    </source>
</evidence>
<dbReference type="InterPro" id="IPR022409">
    <property type="entry name" value="PKD/Chitinase_dom"/>
</dbReference>
<dbReference type="Pfam" id="PF02368">
    <property type="entry name" value="Big_2"/>
    <property type="match status" value="1"/>
</dbReference>
<dbReference type="InterPro" id="IPR008964">
    <property type="entry name" value="Invasin/intimin_cell_adhesion"/>
</dbReference>
<dbReference type="Gene3D" id="2.160.20.10">
    <property type="entry name" value="Single-stranded right-handed beta-helix, Pectin lyase-like"/>
    <property type="match status" value="2"/>
</dbReference>
<feature type="domain" description="PKD" evidence="3">
    <location>
        <begin position="1229"/>
        <end position="1296"/>
    </location>
</feature>
<evidence type="ECO:0000256" key="2">
    <source>
        <dbReference type="SAM" id="SignalP"/>
    </source>
</evidence>
<dbReference type="InterPro" id="IPR006626">
    <property type="entry name" value="PbH1"/>
</dbReference>
<dbReference type="Proteomes" id="UP000220611">
    <property type="component" value="Unassembled WGS sequence"/>
</dbReference>
<dbReference type="SMART" id="SM00710">
    <property type="entry name" value="PbH1"/>
    <property type="match status" value="9"/>
</dbReference>
<dbReference type="OrthoDB" id="1828934at2"/>
<gene>
    <name evidence="5" type="ORF">CH238_06295</name>
    <name evidence="4" type="ORF">CLOLEP_00981</name>
</gene>
<dbReference type="eggNOG" id="COG3420">
    <property type="taxonomic scope" value="Bacteria"/>
</dbReference>
<dbReference type="InterPro" id="IPR013783">
    <property type="entry name" value="Ig-like_fold"/>
</dbReference>
<comment type="caution">
    <text evidence="4">The sequence shown here is derived from an EMBL/GenBank/DDBJ whole genome shotgun (WGS) entry which is preliminary data.</text>
</comment>
<sequence>MKKVIKKGLSCLIAGLMAFSGISGALAANEGGASDAGNENVIDLSHDSPAGSGATFGVEVDALWRWQTFEATKDGVIDNVEVYVVKRNPDIGKPGDLKAAIYPMDGSQPADEALQTVTVPEAQVNDKAPTSIDFDVQVEAGKRYALALTADPAGQQDPPITKPTYDWVKKDLGLDLPSGKIRPEGNWVDESFLGTYWCKLYYGISNTIDLSHENPAGSGSTFGVETDAVWRYQTFDATKDGVIGSVEVYVVKRSPTSGDAKPGNLVAAIYPITDGVAGEALQTVTVPEAQVNDKAPTSIDFNVQVEAGKRYALALTTDPLGQQDAPVTQPTYDWVNKDIGLNDTLPSGKINPSGAWVDETKYINTLWCKMHYASESENVPPVDFTFDTSDTTWGYGVGAGEGEAARYQTFTAPASAKMTSAEVFLLPKGRAAPPFANLIAKLYDTNEDGTPKTELASVTKPYTEIPGNGVYKLDLAYQLEAGKRYAVVLTTDKLAADNSGNNGDHYNWPTSNPAQPGEFFGAITPAGVASDQTNLGTAYLKVNFNEKSDPAEPVPTKVELTADKTILKQGETAQLSAIVLDQFGVVMAGQTVTYESDKPAAVAVDPTGKVTAVGEGVAAITATCGVDGPSSKIYITVADDSGMLEPVPGMIITEDVKFKPGEYDFGGSEQGITIKGDNITVDGTGVRIYNAKDADILADVTTGAYAYQLNPVDGETSYCLTREFDFSSAEAVKFSFDSKVDGAFAGALKVYASVGDGAWNELKTVVPTNDWSKAEVDLSAYAGQAAVKVRVAYENSASSADDMKAMGLKLDTFEIFEDGVRTFSDLCSSKVFYWWKVSYGDEAPIETPATRNKPFDRTSYDVDTSLFKGTALTVEDSSKVTIKGFDVSGFYYALEAYNSNGLTIENNNFSDNYTNPNGGWGDQLGGAVLMENVNGSTIRNNVATNNANGLYLRFSDNNVITDNNFSDCSDVCLELWNSSKNRIEDNDFSWGIRIDPYDEVHARDSTSSLIEAASNYNYVKNNDFTHGGDGIFVRALNGMCSEYNVFEGNDTSFANNNAVECGMGRNYWYNNKANWSSFGFWMGGSDENVMIGNEMGWNGIMPANAPTGQYGNSGISMTGWSSEHEIIVDNYIHDNAGAGIGMMYRENQPSFNGLIQNNRIVNNGQYAIYLENADWFEINGNVMEGNGTRLAEDTDGDVVHQAANVTNIIQRDGAQYQENYENYLDLVPEAVIESAPANRFSVGEEVAFTAENSTDPNGKPLTFRWEMGDGTVLAGETVRYTFKEPGFYDVAVSATNGDWTDIAWISVNVVAGGGEIGTESLEGWSVTENGGKTALSLQEPDEEIPTVGGVSMEHPIYYVIDGNKSVKMTSTAQNNTLTYPQTMDAGFDFSNEYAFGFSMKLHNQNQRNGANSPVVTLYTDENNYVSYTPSDPLMFPHAYETFTEMQYRHEWYPVNIPLEGGNGWVAQTTGTPDFSEINYITIDTQSGGSQTLEMWIDGMKTISKDALPAYGANIAADGKEAVSSSAAGSQTGINQQVNLDNKWVSNVEKESFYGVTFSGLRNIDQVSFYSYYQPTGLADDVIGLPYSYEVQYLKDGDWTPVANQSASSSVAPNENIVKFDMVRTDGIRVVLKNADGMASALYGFQAINSNNYAAEKKADGSPAVDVKTSINSDITVNAVDMYICVAKEDTFPEHYSDFLVFIYETSADGRTPVGDPIGKGVLPVEEIEEGGLNKPYNIKMTNMEGGDLVLKAGSTYVLGATQDIRLYPNNECYRWPTSQHPDGVDQFYGKYEPQSDGTFANAGTENLGTGWMRVYTDRDADGKPLIDYSYELSGSSGYGVGCESGEVGRYQTFTFPTDPNGYTIDGKVESEEGWATRGGGETDYLTYTFEDSKEVGNALVFLDGVPEKVTIKAGEQVLAEKTKDQLKNGENAFTFTKADTGSITVEIVNGAESVTVREVELMGADIPDETVVDKSALKEQIDKADSLKEADYTADSWENMQKFLAKAKDVYNDPKADQAAVNGAAKDLEQAISDLEDVIVPGEVDKTELNRAIKQAESLKKELYTADSWDKMQEKLKAARDVYANPDADQPAVNLAAEELSEAIANLDLVNPPAEVDKSGLKDAVNRAETLKQDGYTDSSWRWFQSALEEAKAVLADSEATQVMVDSAEARLEAAMEDLEKTEAGSGGHTATGDWLVSGISILLAALALAGAGIVIFRRRKRDA</sequence>
<dbReference type="HOGENOM" id="CLU_230963_0_0_9"/>
<dbReference type="InterPro" id="IPR011050">
    <property type="entry name" value="Pectin_lyase_fold/virulence"/>
</dbReference>
<keyword evidence="1" id="KW-0812">Transmembrane</keyword>
<dbReference type="eggNOG" id="COG4412">
    <property type="taxonomic scope" value="Bacteria"/>
</dbReference>
<reference evidence="4 6" key="2">
    <citation type="submission" date="2007-08" db="EMBL/GenBank/DDBJ databases">
        <authorList>
            <person name="Fulton L."/>
            <person name="Clifton S."/>
            <person name="Fulton B."/>
            <person name="Xu J."/>
            <person name="Minx P."/>
            <person name="Pepin K.H."/>
            <person name="Johnson M."/>
            <person name="Thiruvilangam P."/>
            <person name="Bhonagiri V."/>
            <person name="Nash W.E."/>
            <person name="Wang C."/>
            <person name="Mardis E.R."/>
            <person name="Wilson R.K."/>
        </authorList>
    </citation>
    <scope>NUCLEOTIDE SEQUENCE [LARGE SCALE GENOMIC DNA]</scope>
    <source>
        <strain evidence="4 6">DSM 753</strain>
    </source>
</reference>
<feature type="transmembrane region" description="Helical" evidence="1">
    <location>
        <begin position="2195"/>
        <end position="2217"/>
    </location>
</feature>
<organism evidence="4 6">
    <name type="scientific">[Clostridium] leptum DSM 753</name>
    <dbReference type="NCBI Taxonomy" id="428125"/>
    <lineage>
        <taxon>Bacteria</taxon>
        <taxon>Bacillati</taxon>
        <taxon>Bacillota</taxon>
        <taxon>Clostridia</taxon>
        <taxon>Eubacteriales</taxon>
        <taxon>Oscillospiraceae</taxon>
        <taxon>Oscillospiraceae incertae sedis</taxon>
    </lineage>
</organism>
<dbReference type="InterPro" id="IPR012334">
    <property type="entry name" value="Pectin_lyas_fold"/>
</dbReference>
<evidence type="ECO:0000313" key="4">
    <source>
        <dbReference type="EMBL" id="EDO62121.1"/>
    </source>
</evidence>